<organism evidence="2 3">
    <name type="scientific">Cellulomonas wangsupingiae</name>
    <dbReference type="NCBI Taxonomy" id="2968085"/>
    <lineage>
        <taxon>Bacteria</taxon>
        <taxon>Bacillati</taxon>
        <taxon>Actinomycetota</taxon>
        <taxon>Actinomycetes</taxon>
        <taxon>Micrococcales</taxon>
        <taxon>Cellulomonadaceae</taxon>
        <taxon>Cellulomonas</taxon>
    </lineage>
</organism>
<dbReference type="EMBL" id="CP101989">
    <property type="protein sequence ID" value="UUI65478.1"/>
    <property type="molecule type" value="Genomic_DNA"/>
</dbReference>
<sequence>MTTMFVNLPVTDLDRAKAFYTALGFSINPLFTDHNAACVVVEEGHSAFMILTREYFQAFSDRPVGDPTQTVSATTAVFLDDREAVDAAITRGIAAGGVEERPAADYGFMYQRQLTDPDGNVLELGWMDPVAAEHGPDAVVNQQA</sequence>
<accession>A0ABY5K6R7</accession>
<feature type="domain" description="VOC" evidence="1">
    <location>
        <begin position="2"/>
        <end position="127"/>
    </location>
</feature>
<protein>
    <submittedName>
        <fullName evidence="2">VOC family protein</fullName>
    </submittedName>
</protein>
<dbReference type="PROSITE" id="PS51819">
    <property type="entry name" value="VOC"/>
    <property type="match status" value="1"/>
</dbReference>
<dbReference type="SUPFAM" id="SSF54593">
    <property type="entry name" value="Glyoxalase/Bleomycin resistance protein/Dihydroxybiphenyl dioxygenase"/>
    <property type="match status" value="1"/>
</dbReference>
<name>A0ABY5K6R7_9CELL</name>
<evidence type="ECO:0000313" key="2">
    <source>
        <dbReference type="EMBL" id="UUI65478.1"/>
    </source>
</evidence>
<keyword evidence="3" id="KW-1185">Reference proteome</keyword>
<reference evidence="2 3" key="1">
    <citation type="submission" date="2022-07" db="EMBL/GenBank/DDBJ databases">
        <title>Novel species in genus cellulomonas.</title>
        <authorList>
            <person name="Ye L."/>
        </authorList>
    </citation>
    <scope>NUCLEOTIDE SEQUENCE [LARGE SCALE GENOMIC DNA]</scope>
    <source>
        <strain evidence="3">zg-Y908</strain>
    </source>
</reference>
<dbReference type="InterPro" id="IPR037523">
    <property type="entry name" value="VOC_core"/>
</dbReference>
<evidence type="ECO:0000313" key="3">
    <source>
        <dbReference type="Proteomes" id="UP001317322"/>
    </source>
</evidence>
<proteinExistence type="predicted"/>
<dbReference type="InterPro" id="IPR053863">
    <property type="entry name" value="Glyoxy/Ble-like_N"/>
</dbReference>
<dbReference type="InterPro" id="IPR029068">
    <property type="entry name" value="Glyas_Bleomycin-R_OHBP_Dase"/>
</dbReference>
<dbReference type="Proteomes" id="UP001317322">
    <property type="component" value="Chromosome"/>
</dbReference>
<dbReference type="PANTHER" id="PTHR36503">
    <property type="entry name" value="BLR2520 PROTEIN"/>
    <property type="match status" value="1"/>
</dbReference>
<dbReference type="Pfam" id="PF22677">
    <property type="entry name" value="Ble-like_N"/>
    <property type="match status" value="1"/>
</dbReference>
<dbReference type="Gene3D" id="3.10.180.10">
    <property type="entry name" value="2,3-Dihydroxybiphenyl 1,2-Dioxygenase, domain 1"/>
    <property type="match status" value="1"/>
</dbReference>
<dbReference type="PANTHER" id="PTHR36503:SF2">
    <property type="entry name" value="BLR2408 PROTEIN"/>
    <property type="match status" value="1"/>
</dbReference>
<dbReference type="RefSeq" id="WP_227564761.1">
    <property type="nucleotide sequence ID" value="NZ_CP101989.1"/>
</dbReference>
<evidence type="ECO:0000259" key="1">
    <source>
        <dbReference type="PROSITE" id="PS51819"/>
    </source>
</evidence>
<gene>
    <name evidence="2" type="ORF">NP075_01675</name>
</gene>